<proteinExistence type="predicted"/>
<keyword evidence="2" id="KW-1185">Reference proteome</keyword>
<accession>A0ABV6YZG6</accession>
<sequence>MKNKKEYLKNKFIEFQVKIAELTTTLAQQQEQAANREKELFRTLIEIVDAFDHLDETIAAKEPSFDKTTKSLVKNMRSIQKKLKRLLSGNNIIKIEFPDNKASIQNCKIVETRPGADLENETILLVVKPGYINQVSKQVLRKAEVITVLND</sequence>
<comment type="caution">
    <text evidence="1">The sequence shown here is derived from an EMBL/GenBank/DDBJ whole genome shotgun (WGS) entry which is preliminary data.</text>
</comment>
<reference evidence="1 2" key="1">
    <citation type="submission" date="2024-09" db="EMBL/GenBank/DDBJ databases">
        <title>Laminarin stimulates single cell rates of sulfate reduction while oxygen inhibits transcriptomic activity in coastal marine sediment.</title>
        <authorList>
            <person name="Lindsay M."/>
            <person name="Orcutt B."/>
            <person name="Emerson D."/>
            <person name="Stepanauskas R."/>
            <person name="D'Angelo T."/>
        </authorList>
    </citation>
    <scope>NUCLEOTIDE SEQUENCE [LARGE SCALE GENOMIC DNA]</scope>
    <source>
        <strain evidence="1">SAG AM-311-K15</strain>
    </source>
</reference>
<name>A0ABV6YZG6_UNCC1</name>
<dbReference type="Proteomes" id="UP001594351">
    <property type="component" value="Unassembled WGS sequence"/>
</dbReference>
<evidence type="ECO:0000313" key="1">
    <source>
        <dbReference type="EMBL" id="MFC1851590.1"/>
    </source>
</evidence>
<dbReference type="InterPro" id="IPR000740">
    <property type="entry name" value="GrpE"/>
</dbReference>
<protein>
    <submittedName>
        <fullName evidence="1">Nucleotide exchange factor GrpE</fullName>
    </submittedName>
</protein>
<dbReference type="EMBL" id="JBHPBY010000204">
    <property type="protein sequence ID" value="MFC1851590.1"/>
    <property type="molecule type" value="Genomic_DNA"/>
</dbReference>
<organism evidence="1 2">
    <name type="scientific">candidate division CSSED10-310 bacterium</name>
    <dbReference type="NCBI Taxonomy" id="2855610"/>
    <lineage>
        <taxon>Bacteria</taxon>
        <taxon>Bacteria division CSSED10-310</taxon>
    </lineage>
</organism>
<dbReference type="Pfam" id="PF01025">
    <property type="entry name" value="GrpE"/>
    <property type="match status" value="1"/>
</dbReference>
<evidence type="ECO:0000313" key="2">
    <source>
        <dbReference type="Proteomes" id="UP001594351"/>
    </source>
</evidence>
<gene>
    <name evidence="1" type="primary">grpE</name>
    <name evidence="1" type="ORF">ACFL27_15475</name>
</gene>